<dbReference type="EMBL" id="SRLO01000122">
    <property type="protein sequence ID" value="TNN73711.1"/>
    <property type="molecule type" value="Genomic_DNA"/>
</dbReference>
<accession>A0A4Z2I7F9</accession>
<reference evidence="2 3" key="1">
    <citation type="submission" date="2019-03" db="EMBL/GenBank/DDBJ databases">
        <title>First draft genome of Liparis tanakae, snailfish: a comprehensive survey of snailfish specific genes.</title>
        <authorList>
            <person name="Kim W."/>
            <person name="Song I."/>
            <person name="Jeong J.-H."/>
            <person name="Kim D."/>
            <person name="Kim S."/>
            <person name="Ryu S."/>
            <person name="Song J.Y."/>
            <person name="Lee S.K."/>
        </authorList>
    </citation>
    <scope>NUCLEOTIDE SEQUENCE [LARGE SCALE GENOMIC DNA]</scope>
    <source>
        <tissue evidence="2">Muscle</tissue>
    </source>
</reference>
<evidence type="ECO:0000313" key="2">
    <source>
        <dbReference type="EMBL" id="TNN73711.1"/>
    </source>
</evidence>
<sequence length="111" mass="11703">MLDRKCKASVSELRRLSVALLPLDALLLLLLGLRGQHKLLRDLLLRDELGDGTGLPDPGRGGGAGRGVGVRIQQNVSGFRLSIALFHFAAPPPISRSNSADVSPSSVKLAA</sequence>
<name>A0A4Z2I7F9_9TELE</name>
<comment type="caution">
    <text evidence="2">The sequence shown here is derived from an EMBL/GenBank/DDBJ whole genome shotgun (WGS) entry which is preliminary data.</text>
</comment>
<evidence type="ECO:0000313" key="3">
    <source>
        <dbReference type="Proteomes" id="UP000314294"/>
    </source>
</evidence>
<proteinExistence type="predicted"/>
<dbReference type="AlphaFoldDB" id="A0A4Z2I7F9"/>
<keyword evidence="3" id="KW-1185">Reference proteome</keyword>
<feature type="compositionally biased region" description="Polar residues" evidence="1">
    <location>
        <begin position="95"/>
        <end position="111"/>
    </location>
</feature>
<evidence type="ECO:0000256" key="1">
    <source>
        <dbReference type="SAM" id="MobiDB-lite"/>
    </source>
</evidence>
<protein>
    <submittedName>
        <fullName evidence="2">Uncharacterized protein</fullName>
    </submittedName>
</protein>
<dbReference type="Proteomes" id="UP000314294">
    <property type="component" value="Unassembled WGS sequence"/>
</dbReference>
<feature type="region of interest" description="Disordered" evidence="1">
    <location>
        <begin position="91"/>
        <end position="111"/>
    </location>
</feature>
<gene>
    <name evidence="2" type="ORF">EYF80_016091</name>
</gene>
<organism evidence="2 3">
    <name type="scientific">Liparis tanakae</name>
    <name type="common">Tanaka's snailfish</name>
    <dbReference type="NCBI Taxonomy" id="230148"/>
    <lineage>
        <taxon>Eukaryota</taxon>
        <taxon>Metazoa</taxon>
        <taxon>Chordata</taxon>
        <taxon>Craniata</taxon>
        <taxon>Vertebrata</taxon>
        <taxon>Euteleostomi</taxon>
        <taxon>Actinopterygii</taxon>
        <taxon>Neopterygii</taxon>
        <taxon>Teleostei</taxon>
        <taxon>Neoteleostei</taxon>
        <taxon>Acanthomorphata</taxon>
        <taxon>Eupercaria</taxon>
        <taxon>Perciformes</taxon>
        <taxon>Cottioidei</taxon>
        <taxon>Cottales</taxon>
        <taxon>Liparidae</taxon>
        <taxon>Liparis</taxon>
    </lineage>
</organism>